<dbReference type="NCBIfam" id="TIGR03519">
    <property type="entry name" value="T9SS_PorP_fam"/>
    <property type="match status" value="1"/>
</dbReference>
<reference evidence="2 3" key="1">
    <citation type="submission" date="2018-09" db="EMBL/GenBank/DDBJ databases">
        <title>Genomic Encyclopedia of Archaeal and Bacterial Type Strains, Phase II (KMG-II): from individual species to whole genera.</title>
        <authorList>
            <person name="Goeker M."/>
        </authorList>
    </citation>
    <scope>NUCLEOTIDE SEQUENCE [LARGE SCALE GENOMIC DNA]</scope>
    <source>
        <strain evidence="2 3">DSM 16505</strain>
    </source>
</reference>
<gene>
    <name evidence="2" type="ORF">C8N26_2166</name>
</gene>
<evidence type="ECO:0000313" key="3">
    <source>
        <dbReference type="Proteomes" id="UP000285780"/>
    </source>
</evidence>
<dbReference type="EMBL" id="RAQM01000010">
    <property type="protein sequence ID" value="RKF03176.1"/>
    <property type="molecule type" value="Genomic_DNA"/>
</dbReference>
<dbReference type="Proteomes" id="UP000285780">
    <property type="component" value="Unassembled WGS sequence"/>
</dbReference>
<feature type="signal peptide" evidence="1">
    <location>
        <begin position="1"/>
        <end position="39"/>
    </location>
</feature>
<protein>
    <submittedName>
        <fullName evidence="2">Type IX secretion system PorP/SprF family membrane protein</fullName>
    </submittedName>
</protein>
<accession>A0A420DZA3</accession>
<evidence type="ECO:0000313" key="2">
    <source>
        <dbReference type="EMBL" id="RKF03176.1"/>
    </source>
</evidence>
<comment type="caution">
    <text evidence="2">The sequence shown here is derived from an EMBL/GenBank/DDBJ whole genome shotgun (WGS) entry which is preliminary data.</text>
</comment>
<keyword evidence="3" id="KW-1185">Reference proteome</keyword>
<name>A0A420DZA3_9FLAO</name>
<dbReference type="AlphaFoldDB" id="A0A420DZA3"/>
<keyword evidence="1" id="KW-0732">Signal</keyword>
<dbReference type="InterPro" id="IPR019861">
    <property type="entry name" value="PorP/SprF_Bacteroidetes"/>
</dbReference>
<dbReference type="Pfam" id="PF11751">
    <property type="entry name" value="PorP_SprF"/>
    <property type="match status" value="1"/>
</dbReference>
<organism evidence="2 3">
    <name type="scientific">Tenacibaculum lutimaris</name>
    <dbReference type="NCBI Taxonomy" id="285258"/>
    <lineage>
        <taxon>Bacteria</taxon>
        <taxon>Pseudomonadati</taxon>
        <taxon>Bacteroidota</taxon>
        <taxon>Flavobacteriia</taxon>
        <taxon>Flavobacteriales</taxon>
        <taxon>Flavobacteriaceae</taxon>
        <taxon>Tenacibaculum</taxon>
    </lineage>
</organism>
<feature type="chain" id="PRO_5019021379" evidence="1">
    <location>
        <begin position="40"/>
        <end position="323"/>
    </location>
</feature>
<evidence type="ECO:0000256" key="1">
    <source>
        <dbReference type="SAM" id="SignalP"/>
    </source>
</evidence>
<sequence>MIMLQQNKLMNKSFNQMKLYISLLLVCVMSICITTDIHAQQDPQYTQYMYNTMNVNPAYAGSRGHTVITALGRMQWVGFEGAPNTQNLSYDTPLGYSGLGLGVNLMNDQIGPSSEIYLDGNVSYTIQTGEEGNLAFGLRLGGRLLNIDWTKGTQIDPNDPSFAPVNNKFLPTVGAGIYYHQPQWYVGLSVPNILRMEHYDAETPGEVAVERMHFFLIAGYVFDINEDLKFKPAALLKGVSGAPLSLDISANLLFNEKFRVGASWRWDDSVSALLGFQATESLLIGYSYDLTTSNYNVTNSGTHEILLQYEIFQDIRYRSPRFF</sequence>
<proteinExistence type="predicted"/>